<evidence type="ECO:0000313" key="7">
    <source>
        <dbReference type="EMBL" id="MPM90322.1"/>
    </source>
</evidence>
<sequence>MAARSRNHELGLPRYKTPERIILELKSIAETYRDVVAIRVVDDLFLHNEKSFIDASAIFNYFSFKWRAMCHIRSINLLKDDSILNKLFESGCRELFIGIESGSPKILHKIHKTASIEIIKKSVIRVLNAGITVKGYFICGFPDETINDLEQTYELARYLTVYAKEHNLHFRNSTFQFRPYYGTELYDKIVSKNNIRYNSLLYNTRISERINFHIRNKTFNFDSGNYSLVKDDDLHDYIMKMNNLNA</sequence>
<protein>
    <recommendedName>
        <fullName evidence="6">Radical SAM core domain-containing protein</fullName>
    </recommendedName>
</protein>
<reference evidence="7" key="1">
    <citation type="submission" date="2019-08" db="EMBL/GenBank/DDBJ databases">
        <authorList>
            <person name="Kucharzyk K."/>
            <person name="Murdoch R.W."/>
            <person name="Higgins S."/>
            <person name="Loffler F."/>
        </authorList>
    </citation>
    <scope>NUCLEOTIDE SEQUENCE</scope>
</reference>
<evidence type="ECO:0000256" key="4">
    <source>
        <dbReference type="ARBA" id="ARBA00023004"/>
    </source>
</evidence>
<keyword evidence="4" id="KW-0408">Iron</keyword>
<dbReference type="InterPro" id="IPR007197">
    <property type="entry name" value="rSAM"/>
</dbReference>
<dbReference type="PROSITE" id="PS51918">
    <property type="entry name" value="RADICAL_SAM"/>
    <property type="match status" value="1"/>
</dbReference>
<evidence type="ECO:0000256" key="3">
    <source>
        <dbReference type="ARBA" id="ARBA00022723"/>
    </source>
</evidence>
<dbReference type="InterPro" id="IPR051198">
    <property type="entry name" value="BchE-like"/>
</dbReference>
<comment type="cofactor">
    <cofactor evidence="1">
        <name>[4Fe-4S] cluster</name>
        <dbReference type="ChEBI" id="CHEBI:49883"/>
    </cofactor>
</comment>
<proteinExistence type="predicted"/>
<dbReference type="PANTHER" id="PTHR43409">
    <property type="entry name" value="ANAEROBIC MAGNESIUM-PROTOPORPHYRIN IX MONOMETHYL ESTER CYCLASE-RELATED"/>
    <property type="match status" value="1"/>
</dbReference>
<dbReference type="AlphaFoldDB" id="A0A645DP57"/>
<gene>
    <name evidence="7" type="ORF">SDC9_137443</name>
</gene>
<feature type="domain" description="Radical SAM core" evidence="6">
    <location>
        <begin position="1"/>
        <end position="220"/>
    </location>
</feature>
<evidence type="ECO:0000256" key="2">
    <source>
        <dbReference type="ARBA" id="ARBA00022691"/>
    </source>
</evidence>
<keyword evidence="5" id="KW-0411">Iron-sulfur</keyword>
<keyword evidence="3" id="KW-0479">Metal-binding</keyword>
<dbReference type="Gene3D" id="3.30.750.200">
    <property type="match status" value="1"/>
</dbReference>
<dbReference type="InterPro" id="IPR058240">
    <property type="entry name" value="rSAM_sf"/>
</dbReference>
<dbReference type="InterPro" id="IPR006638">
    <property type="entry name" value="Elp3/MiaA/NifB-like_rSAM"/>
</dbReference>
<dbReference type="PANTHER" id="PTHR43409:SF7">
    <property type="entry name" value="BLL1977 PROTEIN"/>
    <property type="match status" value="1"/>
</dbReference>
<organism evidence="7">
    <name type="scientific">bioreactor metagenome</name>
    <dbReference type="NCBI Taxonomy" id="1076179"/>
    <lineage>
        <taxon>unclassified sequences</taxon>
        <taxon>metagenomes</taxon>
        <taxon>ecological metagenomes</taxon>
    </lineage>
</organism>
<dbReference type="GO" id="GO:0046872">
    <property type="term" value="F:metal ion binding"/>
    <property type="evidence" value="ECO:0007669"/>
    <property type="project" value="UniProtKB-KW"/>
</dbReference>
<keyword evidence="2" id="KW-0949">S-adenosyl-L-methionine</keyword>
<dbReference type="SMART" id="SM00729">
    <property type="entry name" value="Elp3"/>
    <property type="match status" value="1"/>
</dbReference>
<evidence type="ECO:0000259" key="6">
    <source>
        <dbReference type="PROSITE" id="PS51918"/>
    </source>
</evidence>
<dbReference type="EMBL" id="VSSQ01037597">
    <property type="protein sequence ID" value="MPM90322.1"/>
    <property type="molecule type" value="Genomic_DNA"/>
</dbReference>
<dbReference type="GO" id="GO:0003824">
    <property type="term" value="F:catalytic activity"/>
    <property type="evidence" value="ECO:0007669"/>
    <property type="project" value="InterPro"/>
</dbReference>
<name>A0A645DP57_9ZZZZ</name>
<evidence type="ECO:0000256" key="5">
    <source>
        <dbReference type="ARBA" id="ARBA00023014"/>
    </source>
</evidence>
<accession>A0A645DP57</accession>
<dbReference type="Pfam" id="PF04055">
    <property type="entry name" value="Radical_SAM"/>
    <property type="match status" value="1"/>
</dbReference>
<dbReference type="GO" id="GO:0051536">
    <property type="term" value="F:iron-sulfur cluster binding"/>
    <property type="evidence" value="ECO:0007669"/>
    <property type="project" value="UniProtKB-KW"/>
</dbReference>
<evidence type="ECO:0000256" key="1">
    <source>
        <dbReference type="ARBA" id="ARBA00001966"/>
    </source>
</evidence>
<dbReference type="SUPFAM" id="SSF102114">
    <property type="entry name" value="Radical SAM enzymes"/>
    <property type="match status" value="1"/>
</dbReference>
<comment type="caution">
    <text evidence="7">The sequence shown here is derived from an EMBL/GenBank/DDBJ whole genome shotgun (WGS) entry which is preliminary data.</text>
</comment>